<proteinExistence type="inferred from homology"/>
<organism evidence="5 6">
    <name type="scientific">Hydrogenispora ethanolica</name>
    <dbReference type="NCBI Taxonomy" id="1082276"/>
    <lineage>
        <taxon>Bacteria</taxon>
        <taxon>Bacillati</taxon>
        <taxon>Bacillota</taxon>
        <taxon>Hydrogenispora</taxon>
    </lineage>
</organism>
<dbReference type="RefSeq" id="WP_165908104.1">
    <property type="nucleotide sequence ID" value="NZ_SLUN01000024.1"/>
</dbReference>
<dbReference type="Proteomes" id="UP000295008">
    <property type="component" value="Unassembled WGS sequence"/>
</dbReference>
<evidence type="ECO:0000256" key="4">
    <source>
        <dbReference type="ARBA" id="ARBA00022729"/>
    </source>
</evidence>
<dbReference type="PROSITE" id="PS51257">
    <property type="entry name" value="PROKAR_LIPOPROTEIN"/>
    <property type="match status" value="1"/>
</dbReference>
<dbReference type="InterPro" id="IPR050490">
    <property type="entry name" value="Bact_solute-bd_prot1"/>
</dbReference>
<keyword evidence="4" id="KW-0732">Signal</keyword>
<dbReference type="EMBL" id="SLUN01000024">
    <property type="protein sequence ID" value="TCL62562.1"/>
    <property type="molecule type" value="Genomic_DNA"/>
</dbReference>
<evidence type="ECO:0000313" key="5">
    <source>
        <dbReference type="EMBL" id="TCL62562.1"/>
    </source>
</evidence>
<gene>
    <name evidence="5" type="ORF">EDC14_102428</name>
</gene>
<keyword evidence="3" id="KW-0813">Transport</keyword>
<dbReference type="Gene3D" id="3.40.190.10">
    <property type="entry name" value="Periplasmic binding protein-like II"/>
    <property type="match status" value="1"/>
</dbReference>
<protein>
    <submittedName>
        <fullName evidence="5">Multiple sugar transport system substrate-binding protein</fullName>
    </submittedName>
</protein>
<comment type="caution">
    <text evidence="5">The sequence shown here is derived from an EMBL/GenBank/DDBJ whole genome shotgun (WGS) entry which is preliminary data.</text>
</comment>
<evidence type="ECO:0000256" key="3">
    <source>
        <dbReference type="ARBA" id="ARBA00022448"/>
    </source>
</evidence>
<evidence type="ECO:0000256" key="1">
    <source>
        <dbReference type="ARBA" id="ARBA00004196"/>
    </source>
</evidence>
<sequence length="442" mass="49390">MKRAINTLFLVLLIIMAGSCLVEAKEPVKLKAWMRATATENYLTLAAKRFNASQKDIVVDVQLQGENYGNALKMALAVNDAPDLFESNTAAGTSTVAQYAANKVIVPVDDIAKKLKANLDPGIFKCNDLFYQNKIYSVPAVKYFFQLVYNKDLFKKAGLSPNNPPKTLEEVREYAKKITAAGKGDFYGFGIGLGIGNYWWRTIDMMSVAADKSGAYGYDYRSGKFDFSGHKKYLDIFLGMKKDGSFYPGETTLGIEQLRSKFAEGKIGMYFDGSWTTALYGVTLAINSDWGFADVPVLKGETFKKGYAYYQGQMVINAASKNRAAAKKFYQFLVANADANYDFNIGPITYKSNVEPNPPQNKALFQYLQANESKYIPLRVEPHTAITLMGDNRDRVITDEFIKSYAGKGDFDKAIRELNKRYNDALEKALTDGILKKKEIKK</sequence>
<dbReference type="PANTHER" id="PTHR43649">
    <property type="entry name" value="ARABINOSE-BINDING PROTEIN-RELATED"/>
    <property type="match status" value="1"/>
</dbReference>
<dbReference type="GO" id="GO:0030313">
    <property type="term" value="C:cell envelope"/>
    <property type="evidence" value="ECO:0007669"/>
    <property type="project" value="UniProtKB-SubCell"/>
</dbReference>
<dbReference type="AlphaFoldDB" id="A0A4R1RAW0"/>
<keyword evidence="6" id="KW-1185">Reference proteome</keyword>
<comment type="similarity">
    <text evidence="2">Belongs to the bacterial solute-binding protein 1 family.</text>
</comment>
<dbReference type="InterPro" id="IPR006059">
    <property type="entry name" value="SBP"/>
</dbReference>
<reference evidence="5 6" key="1">
    <citation type="submission" date="2019-03" db="EMBL/GenBank/DDBJ databases">
        <title>Genomic Encyclopedia of Type Strains, Phase IV (KMG-IV): sequencing the most valuable type-strain genomes for metagenomic binning, comparative biology and taxonomic classification.</title>
        <authorList>
            <person name="Goeker M."/>
        </authorList>
    </citation>
    <scope>NUCLEOTIDE SEQUENCE [LARGE SCALE GENOMIC DNA]</scope>
    <source>
        <strain evidence="5 6">LX-B</strain>
    </source>
</reference>
<dbReference type="Pfam" id="PF01547">
    <property type="entry name" value="SBP_bac_1"/>
    <property type="match status" value="1"/>
</dbReference>
<dbReference type="SUPFAM" id="SSF53850">
    <property type="entry name" value="Periplasmic binding protein-like II"/>
    <property type="match status" value="1"/>
</dbReference>
<evidence type="ECO:0000313" key="6">
    <source>
        <dbReference type="Proteomes" id="UP000295008"/>
    </source>
</evidence>
<dbReference type="PANTHER" id="PTHR43649:SF31">
    <property type="entry name" value="SN-GLYCEROL-3-PHOSPHATE-BINDING PERIPLASMIC PROTEIN UGPB"/>
    <property type="match status" value="1"/>
</dbReference>
<keyword evidence="5" id="KW-0762">Sugar transport</keyword>
<name>A0A4R1RAW0_HYDET</name>
<comment type="subcellular location">
    <subcellularLocation>
        <location evidence="1">Cell envelope</location>
    </subcellularLocation>
</comment>
<accession>A0A4R1RAW0</accession>
<evidence type="ECO:0000256" key="2">
    <source>
        <dbReference type="ARBA" id="ARBA00008520"/>
    </source>
</evidence>